<dbReference type="PANTHER" id="PTHR32099:SF51">
    <property type="entry name" value="CYSTEINE-RICH RECEPTOR-LIKE PROTEIN KINASE 25 ISOFORM X1"/>
    <property type="match status" value="1"/>
</dbReference>
<dbReference type="OrthoDB" id="1468518at2759"/>
<evidence type="ECO:0000313" key="4">
    <source>
        <dbReference type="EMBL" id="KAD0845375.1"/>
    </source>
</evidence>
<dbReference type="Pfam" id="PF01657">
    <property type="entry name" value="Stress-antifung"/>
    <property type="match status" value="2"/>
</dbReference>
<dbReference type="EMBL" id="SZYD01001336">
    <property type="protein sequence ID" value="KAD0845375.1"/>
    <property type="molecule type" value="Genomic_DNA"/>
</dbReference>
<dbReference type="CDD" id="cd23509">
    <property type="entry name" value="Gnk2-like"/>
    <property type="match status" value="1"/>
</dbReference>
<organism evidence="4 5">
    <name type="scientific">Mikania micrantha</name>
    <name type="common">bitter vine</name>
    <dbReference type="NCBI Taxonomy" id="192012"/>
    <lineage>
        <taxon>Eukaryota</taxon>
        <taxon>Viridiplantae</taxon>
        <taxon>Streptophyta</taxon>
        <taxon>Embryophyta</taxon>
        <taxon>Tracheophyta</taxon>
        <taxon>Spermatophyta</taxon>
        <taxon>Magnoliopsida</taxon>
        <taxon>eudicotyledons</taxon>
        <taxon>Gunneridae</taxon>
        <taxon>Pentapetalae</taxon>
        <taxon>asterids</taxon>
        <taxon>campanulids</taxon>
        <taxon>Asterales</taxon>
        <taxon>Asteraceae</taxon>
        <taxon>Asteroideae</taxon>
        <taxon>Heliantheae alliance</taxon>
        <taxon>Eupatorieae</taxon>
        <taxon>Mikania</taxon>
    </lineage>
</organism>
<feature type="domain" description="Gnk2-homologous" evidence="3">
    <location>
        <begin position="14"/>
        <end position="118"/>
    </location>
</feature>
<dbReference type="Proteomes" id="UP000326396">
    <property type="component" value="Unassembled WGS sequence"/>
</dbReference>
<name>A0A5N6LEB6_9ASTR</name>
<feature type="domain" description="Gnk2-homologous" evidence="3">
    <location>
        <begin position="125"/>
        <end position="236"/>
    </location>
</feature>
<dbReference type="AlphaFoldDB" id="A0A5N6LEB6"/>
<evidence type="ECO:0000256" key="2">
    <source>
        <dbReference type="ARBA" id="ARBA00022737"/>
    </source>
</evidence>
<evidence type="ECO:0000256" key="1">
    <source>
        <dbReference type="ARBA" id="ARBA00022729"/>
    </source>
</evidence>
<proteinExistence type="predicted"/>
<dbReference type="PANTHER" id="PTHR32099">
    <property type="entry name" value="CYSTEINE-RICH REPEAT SECRETORY PROTEIN"/>
    <property type="match status" value="1"/>
</dbReference>
<comment type="caution">
    <text evidence="4">The sequence shown here is derived from an EMBL/GenBank/DDBJ whole genome shotgun (WGS) entry which is preliminary data.</text>
</comment>
<reference evidence="4 5" key="1">
    <citation type="submission" date="2019-05" db="EMBL/GenBank/DDBJ databases">
        <title>Mikania micrantha, genome provides insights into the molecular mechanism of rapid growth.</title>
        <authorList>
            <person name="Liu B."/>
        </authorList>
    </citation>
    <scope>NUCLEOTIDE SEQUENCE [LARGE SCALE GENOMIC DNA]</scope>
    <source>
        <strain evidence="4">NLD-2019</strain>
        <tissue evidence="4">Leaf</tissue>
    </source>
</reference>
<evidence type="ECO:0000259" key="3">
    <source>
        <dbReference type="PROSITE" id="PS51473"/>
    </source>
</evidence>
<keyword evidence="5" id="KW-1185">Reference proteome</keyword>
<accession>A0A5N6LEB6</accession>
<dbReference type="PROSITE" id="PS51473">
    <property type="entry name" value="GNK2"/>
    <property type="match status" value="2"/>
</dbReference>
<evidence type="ECO:0000313" key="5">
    <source>
        <dbReference type="Proteomes" id="UP000326396"/>
    </source>
</evidence>
<dbReference type="Gene3D" id="3.30.430.20">
    <property type="entry name" value="Gnk2 domain, C-X8-C-X2-C motif"/>
    <property type="match status" value="2"/>
</dbReference>
<keyword evidence="1" id="KW-0732">Signal</keyword>
<dbReference type="InterPro" id="IPR002902">
    <property type="entry name" value="GNK2"/>
</dbReference>
<gene>
    <name evidence="4" type="ORF">E3N88_43638</name>
</gene>
<dbReference type="InterPro" id="IPR038408">
    <property type="entry name" value="GNK2_sf"/>
</dbReference>
<protein>
    <recommendedName>
        <fullName evidence="3">Gnk2-homologous domain-containing protein</fullName>
    </recommendedName>
</protein>
<keyword evidence="2" id="KW-0677">Repeat</keyword>
<sequence>MNDFDLVMAEKPSPEQQSFKCGKGNFKSNALLKERDNAFALLYKKFKLPDYTGHDHGPGEGVWTAALCPPSIKQETCLECLSNTIPYLVKNCPKQKTGVAWTVLRTHNCMVRYADHVILGKPAEPVWGQFSSPPNQANANANELENGVNNLSNMLKTSAAGGDHLKKFAVGSVKYGPSSHNLYGWMQCTPDIGKEVCLKCLNDATNEMHKCCSRKRSLGGTTLSANCYFWYTHLNF</sequence>